<evidence type="ECO:0000256" key="2">
    <source>
        <dbReference type="SAM" id="MobiDB-lite"/>
    </source>
</evidence>
<feature type="region of interest" description="Disordered" evidence="2">
    <location>
        <begin position="1"/>
        <end position="89"/>
    </location>
</feature>
<dbReference type="OrthoDB" id="10541577at2759"/>
<feature type="compositionally biased region" description="Polar residues" evidence="2">
    <location>
        <begin position="11"/>
        <end position="20"/>
    </location>
</feature>
<feature type="coiled-coil region" evidence="1">
    <location>
        <begin position="220"/>
        <end position="314"/>
    </location>
</feature>
<evidence type="ECO:0000313" key="4">
    <source>
        <dbReference type="Proteomes" id="UP000242188"/>
    </source>
</evidence>
<proteinExistence type="predicted"/>
<reference evidence="3 4" key="1">
    <citation type="journal article" date="2017" name="Nat. Ecol. Evol.">
        <title>Scallop genome provides insights into evolution of bilaterian karyotype and development.</title>
        <authorList>
            <person name="Wang S."/>
            <person name="Zhang J."/>
            <person name="Jiao W."/>
            <person name="Li J."/>
            <person name="Xun X."/>
            <person name="Sun Y."/>
            <person name="Guo X."/>
            <person name="Huan P."/>
            <person name="Dong B."/>
            <person name="Zhang L."/>
            <person name="Hu X."/>
            <person name="Sun X."/>
            <person name="Wang J."/>
            <person name="Zhao C."/>
            <person name="Wang Y."/>
            <person name="Wang D."/>
            <person name="Huang X."/>
            <person name="Wang R."/>
            <person name="Lv J."/>
            <person name="Li Y."/>
            <person name="Zhang Z."/>
            <person name="Liu B."/>
            <person name="Lu W."/>
            <person name="Hui Y."/>
            <person name="Liang J."/>
            <person name="Zhou Z."/>
            <person name="Hou R."/>
            <person name="Li X."/>
            <person name="Liu Y."/>
            <person name="Li H."/>
            <person name="Ning X."/>
            <person name="Lin Y."/>
            <person name="Zhao L."/>
            <person name="Xing Q."/>
            <person name="Dou J."/>
            <person name="Li Y."/>
            <person name="Mao J."/>
            <person name="Guo H."/>
            <person name="Dou H."/>
            <person name="Li T."/>
            <person name="Mu C."/>
            <person name="Jiang W."/>
            <person name="Fu Q."/>
            <person name="Fu X."/>
            <person name="Miao Y."/>
            <person name="Liu J."/>
            <person name="Yu Q."/>
            <person name="Li R."/>
            <person name="Liao H."/>
            <person name="Li X."/>
            <person name="Kong Y."/>
            <person name="Jiang Z."/>
            <person name="Chourrout D."/>
            <person name="Li R."/>
            <person name="Bao Z."/>
        </authorList>
    </citation>
    <scope>NUCLEOTIDE SEQUENCE [LARGE SCALE GENOMIC DNA]</scope>
    <source>
        <strain evidence="3 4">PY_sf001</strain>
    </source>
</reference>
<keyword evidence="1" id="KW-0175">Coiled coil</keyword>
<evidence type="ECO:0000313" key="3">
    <source>
        <dbReference type="EMBL" id="OWF45389.1"/>
    </source>
</evidence>
<sequence>MEHFIEPGTEVNGNSETHPSAKSVRISGAYQSSSTKDVESSEQKNIKQNGHCHTGLPHRNESFNARDNDKKGKSDTKEKQMRNETLQSEEMNTRLHEETEVNSYPNTELANGMAYSTSHQLQDFVLDNKKENQNESQETELKLQHSEKRMVSEVGFQCDVEKSERREPAMIIRGDKKEVKTQRGDKTLQDATTSMKAIQDNTTTIKCKLENASHENEVLIFTLKKHIQEQEMEIQKMKNTNERCEKEKSEIQQKYDEAFLKLVGDNRRMNENLKEIQTHVRREKIESERTKNEVEQVLQERQKLVDQVKELSKGFESMIGERDRMEIVIETSISAFDSKLCEKDEEIRDLLETIDNDRKQFMEERDQYLTVIESLKAQLLLQEEHTRYSKAI</sequence>
<keyword evidence="4" id="KW-1185">Reference proteome</keyword>
<evidence type="ECO:0000256" key="1">
    <source>
        <dbReference type="SAM" id="Coils"/>
    </source>
</evidence>
<dbReference type="EMBL" id="NEDP02004513">
    <property type="protein sequence ID" value="OWF45389.1"/>
    <property type="molecule type" value="Genomic_DNA"/>
</dbReference>
<feature type="compositionally biased region" description="Basic and acidic residues" evidence="2">
    <location>
        <begin position="36"/>
        <end position="45"/>
    </location>
</feature>
<accession>A0A210Q9M0</accession>
<name>A0A210Q9M0_MIZYE</name>
<organism evidence="3 4">
    <name type="scientific">Mizuhopecten yessoensis</name>
    <name type="common">Japanese scallop</name>
    <name type="synonym">Patinopecten yessoensis</name>
    <dbReference type="NCBI Taxonomy" id="6573"/>
    <lineage>
        <taxon>Eukaryota</taxon>
        <taxon>Metazoa</taxon>
        <taxon>Spiralia</taxon>
        <taxon>Lophotrochozoa</taxon>
        <taxon>Mollusca</taxon>
        <taxon>Bivalvia</taxon>
        <taxon>Autobranchia</taxon>
        <taxon>Pteriomorphia</taxon>
        <taxon>Pectinida</taxon>
        <taxon>Pectinoidea</taxon>
        <taxon>Pectinidae</taxon>
        <taxon>Mizuhopecten</taxon>
    </lineage>
</organism>
<feature type="compositionally biased region" description="Basic and acidic residues" evidence="2">
    <location>
        <begin position="58"/>
        <end position="82"/>
    </location>
</feature>
<dbReference type="Proteomes" id="UP000242188">
    <property type="component" value="Unassembled WGS sequence"/>
</dbReference>
<dbReference type="AlphaFoldDB" id="A0A210Q9M0"/>
<gene>
    <name evidence="3" type="ORF">KP79_PYT19331</name>
</gene>
<protein>
    <submittedName>
        <fullName evidence="3">Uncharacterized protein</fullName>
    </submittedName>
</protein>
<comment type="caution">
    <text evidence="3">The sequence shown here is derived from an EMBL/GenBank/DDBJ whole genome shotgun (WGS) entry which is preliminary data.</text>
</comment>